<evidence type="ECO:0000313" key="1">
    <source>
        <dbReference type="EMBL" id="JAH69833.1"/>
    </source>
</evidence>
<dbReference type="AlphaFoldDB" id="A0A0E9UXZ7"/>
<dbReference type="PROSITE" id="PS51257">
    <property type="entry name" value="PROKAR_LIPOPROTEIN"/>
    <property type="match status" value="1"/>
</dbReference>
<protein>
    <submittedName>
        <fullName evidence="1">Uncharacterized protein</fullName>
    </submittedName>
</protein>
<reference evidence="1" key="1">
    <citation type="submission" date="2014-11" db="EMBL/GenBank/DDBJ databases">
        <authorList>
            <person name="Amaro Gonzalez C."/>
        </authorList>
    </citation>
    <scope>NUCLEOTIDE SEQUENCE</scope>
</reference>
<reference evidence="1" key="2">
    <citation type="journal article" date="2015" name="Fish Shellfish Immunol.">
        <title>Early steps in the European eel (Anguilla anguilla)-Vibrio vulnificus interaction in the gills: Role of the RtxA13 toxin.</title>
        <authorList>
            <person name="Callol A."/>
            <person name="Pajuelo D."/>
            <person name="Ebbesson L."/>
            <person name="Teles M."/>
            <person name="MacKenzie S."/>
            <person name="Amaro C."/>
        </authorList>
    </citation>
    <scope>NUCLEOTIDE SEQUENCE</scope>
</reference>
<dbReference type="EMBL" id="GBXM01038744">
    <property type="protein sequence ID" value="JAH69833.1"/>
    <property type="molecule type" value="Transcribed_RNA"/>
</dbReference>
<name>A0A0E9UXZ7_ANGAN</name>
<sequence length="31" mass="3321">MASLRLYVRSSSLLKPNITASTASFISLSCC</sequence>
<proteinExistence type="predicted"/>
<organism evidence="1">
    <name type="scientific">Anguilla anguilla</name>
    <name type="common">European freshwater eel</name>
    <name type="synonym">Muraena anguilla</name>
    <dbReference type="NCBI Taxonomy" id="7936"/>
    <lineage>
        <taxon>Eukaryota</taxon>
        <taxon>Metazoa</taxon>
        <taxon>Chordata</taxon>
        <taxon>Craniata</taxon>
        <taxon>Vertebrata</taxon>
        <taxon>Euteleostomi</taxon>
        <taxon>Actinopterygii</taxon>
        <taxon>Neopterygii</taxon>
        <taxon>Teleostei</taxon>
        <taxon>Anguilliformes</taxon>
        <taxon>Anguillidae</taxon>
        <taxon>Anguilla</taxon>
    </lineage>
</organism>
<accession>A0A0E9UXZ7</accession>